<dbReference type="Pfam" id="PF06977">
    <property type="entry name" value="SdiA-regulated"/>
    <property type="match status" value="1"/>
</dbReference>
<reference evidence="4 5" key="1">
    <citation type="submission" date="2020-12" db="EMBL/GenBank/DDBJ databases">
        <title>Bacterial novel species Adhaeribacter sp. BT258 isolated from soil.</title>
        <authorList>
            <person name="Jung H.-Y."/>
        </authorList>
    </citation>
    <scope>NUCLEOTIDE SEQUENCE [LARGE SCALE GENOMIC DNA]</scope>
    <source>
        <strain evidence="4 5">BT258</strain>
    </source>
</reference>
<sequence length="283" mass="32478">MLKYKLFTLYIFLQTTLCGCQQDKNRADFQTVDQAYQITQIAKMNKAEVAESSGFAWAEDEGTLWTHGDGGGTNVLYKVNLRGELLETRTIPNTTNDDWEDLTKDKAGNIYIGDFGNNNNKRRNLRIFKVDLQDSSKVDTIQFRYEDQQEFPPEKKDRNFDCEAFFWHNGKLYLFTKDRGREELVKVYELPDDPGNYVAKKVDQLQINTMITAAAINPSGKQFALLGYGKIYLFELSGNKLFDGKKYCIPVGKSGQAEALVFENDQDLIFSNENGKIFRVKKK</sequence>
<comment type="subcellular location">
    <subcellularLocation>
        <location evidence="1">Cell membrane</location>
    </subcellularLocation>
</comment>
<gene>
    <name evidence="4" type="ORF">I5M27_16210</name>
</gene>
<dbReference type="InterPro" id="IPR009722">
    <property type="entry name" value="YjiK/CarP"/>
</dbReference>
<name>A0ABS1C5T5_9BACT</name>
<evidence type="ECO:0000313" key="5">
    <source>
        <dbReference type="Proteomes" id="UP000644147"/>
    </source>
</evidence>
<keyword evidence="5" id="KW-1185">Reference proteome</keyword>
<comment type="caution">
    <text evidence="4">The sequence shown here is derived from an EMBL/GenBank/DDBJ whole genome shotgun (WGS) entry which is preliminary data.</text>
</comment>
<proteinExistence type="predicted"/>
<protein>
    <submittedName>
        <fullName evidence="4">SdiA-regulated domain-containing protein</fullName>
    </submittedName>
</protein>
<organism evidence="4 5">
    <name type="scientific">Adhaeribacter terrigena</name>
    <dbReference type="NCBI Taxonomy" id="2793070"/>
    <lineage>
        <taxon>Bacteria</taxon>
        <taxon>Pseudomonadati</taxon>
        <taxon>Bacteroidota</taxon>
        <taxon>Cytophagia</taxon>
        <taxon>Cytophagales</taxon>
        <taxon>Hymenobacteraceae</taxon>
        <taxon>Adhaeribacter</taxon>
    </lineage>
</organism>
<keyword evidence="2" id="KW-1003">Cell membrane</keyword>
<keyword evidence="3" id="KW-0472">Membrane</keyword>
<evidence type="ECO:0000256" key="1">
    <source>
        <dbReference type="ARBA" id="ARBA00004236"/>
    </source>
</evidence>
<evidence type="ECO:0000313" key="4">
    <source>
        <dbReference type="EMBL" id="MBK0404542.1"/>
    </source>
</evidence>
<dbReference type="PROSITE" id="PS51257">
    <property type="entry name" value="PROKAR_LIPOPROTEIN"/>
    <property type="match status" value="1"/>
</dbReference>
<evidence type="ECO:0000256" key="3">
    <source>
        <dbReference type="ARBA" id="ARBA00023136"/>
    </source>
</evidence>
<dbReference type="EMBL" id="JAEHFX010000009">
    <property type="protein sequence ID" value="MBK0404542.1"/>
    <property type="molecule type" value="Genomic_DNA"/>
</dbReference>
<evidence type="ECO:0000256" key="2">
    <source>
        <dbReference type="ARBA" id="ARBA00022475"/>
    </source>
</evidence>
<dbReference type="RefSeq" id="WP_200507375.1">
    <property type="nucleotide sequence ID" value="NZ_JAEHFX010000009.1"/>
</dbReference>
<dbReference type="SUPFAM" id="SSF101898">
    <property type="entry name" value="NHL repeat"/>
    <property type="match status" value="1"/>
</dbReference>
<dbReference type="Proteomes" id="UP000644147">
    <property type="component" value="Unassembled WGS sequence"/>
</dbReference>
<accession>A0ABS1C5T5</accession>